<keyword evidence="8" id="KW-0443">Lipid metabolism</keyword>
<dbReference type="FunFam" id="3.40.50.720:FF:000335">
    <property type="entry name" value="Peroxisomal trans-2-enoyl-CoA reductase"/>
    <property type="match status" value="1"/>
</dbReference>
<dbReference type="InterPro" id="IPR052388">
    <property type="entry name" value="Peroxisomal_t2-enoyl-CoA_red"/>
</dbReference>
<evidence type="ECO:0000256" key="2">
    <source>
        <dbReference type="ARBA" id="ARBA00005189"/>
    </source>
</evidence>
<keyword evidence="3" id="KW-0444">Lipid biosynthesis</keyword>
<evidence type="ECO:0000256" key="13">
    <source>
        <dbReference type="ARBA" id="ARBA00038849"/>
    </source>
</evidence>
<comment type="catalytic activity">
    <reaction evidence="15">
        <text>(2E)-dodecenoyl-CoA + NADPH + H(+) = dodecanoyl-CoA + NADP(+)</text>
        <dbReference type="Rhea" id="RHEA:44964"/>
        <dbReference type="ChEBI" id="CHEBI:15378"/>
        <dbReference type="ChEBI" id="CHEBI:57330"/>
        <dbReference type="ChEBI" id="CHEBI:57375"/>
        <dbReference type="ChEBI" id="CHEBI:57783"/>
        <dbReference type="ChEBI" id="CHEBI:58349"/>
    </reaction>
    <physiologicalReaction direction="left-to-right" evidence="15">
        <dbReference type="Rhea" id="RHEA:44965"/>
    </physiologicalReaction>
</comment>
<dbReference type="PANTHER" id="PTHR24317:SF7">
    <property type="entry name" value="PEROXISOMAL TRANS-2-ENOYL-COA REDUCTASE"/>
    <property type="match status" value="1"/>
</dbReference>
<evidence type="ECO:0000256" key="12">
    <source>
        <dbReference type="ARBA" id="ARBA00038622"/>
    </source>
</evidence>
<dbReference type="SUPFAM" id="SSF51735">
    <property type="entry name" value="NAD(P)-binding Rossmann-fold domains"/>
    <property type="match status" value="1"/>
</dbReference>
<comment type="catalytic activity">
    <reaction evidence="18">
        <text>a (2E)-enoyl-CoA + NADPH + H(+) = a 2,3-saturated acyl-CoA + NADP(+)</text>
        <dbReference type="Rhea" id="RHEA:33763"/>
        <dbReference type="ChEBI" id="CHEBI:15378"/>
        <dbReference type="ChEBI" id="CHEBI:57783"/>
        <dbReference type="ChEBI" id="CHEBI:58349"/>
        <dbReference type="ChEBI" id="CHEBI:58856"/>
        <dbReference type="ChEBI" id="CHEBI:65111"/>
        <dbReference type="EC" id="1.3.1.38"/>
    </reaction>
    <physiologicalReaction direction="left-to-right" evidence="18">
        <dbReference type="Rhea" id="RHEA:33764"/>
    </physiologicalReaction>
</comment>
<evidence type="ECO:0000256" key="15">
    <source>
        <dbReference type="ARBA" id="ARBA00047570"/>
    </source>
</evidence>
<gene>
    <name evidence="21" type="ORF">PoB_002676300</name>
</gene>
<evidence type="ECO:0000256" key="16">
    <source>
        <dbReference type="ARBA" id="ARBA00048686"/>
    </source>
</evidence>
<dbReference type="CDD" id="cd05369">
    <property type="entry name" value="TER_DECR_SDR_a"/>
    <property type="match status" value="1"/>
</dbReference>
<evidence type="ECO:0000256" key="17">
    <source>
        <dbReference type="ARBA" id="ARBA00049108"/>
    </source>
</evidence>
<comment type="caution">
    <text evidence="21">The sequence shown here is derived from an EMBL/GenBank/DDBJ whole genome shotgun (WGS) entry which is preliminary data.</text>
</comment>
<evidence type="ECO:0000313" key="22">
    <source>
        <dbReference type="Proteomes" id="UP000735302"/>
    </source>
</evidence>
<proteinExistence type="predicted"/>
<evidence type="ECO:0000256" key="7">
    <source>
        <dbReference type="ARBA" id="ARBA00023002"/>
    </source>
</evidence>
<comment type="catalytic activity">
    <reaction evidence="19">
        <text>(2E)-decenoyl-CoA + NADPH + H(+) = decanoyl-CoA + NADP(+)</text>
        <dbReference type="Rhea" id="RHEA:44960"/>
        <dbReference type="ChEBI" id="CHEBI:15378"/>
        <dbReference type="ChEBI" id="CHEBI:57783"/>
        <dbReference type="ChEBI" id="CHEBI:58349"/>
        <dbReference type="ChEBI" id="CHEBI:61406"/>
        <dbReference type="ChEBI" id="CHEBI:61430"/>
    </reaction>
    <physiologicalReaction direction="left-to-right" evidence="19">
        <dbReference type="Rhea" id="RHEA:44961"/>
    </physiologicalReaction>
</comment>
<evidence type="ECO:0000256" key="10">
    <source>
        <dbReference type="ARBA" id="ARBA00023160"/>
    </source>
</evidence>
<evidence type="ECO:0000256" key="9">
    <source>
        <dbReference type="ARBA" id="ARBA00023140"/>
    </source>
</evidence>
<evidence type="ECO:0000256" key="4">
    <source>
        <dbReference type="ARBA" id="ARBA00022553"/>
    </source>
</evidence>
<dbReference type="GO" id="GO:0019166">
    <property type="term" value="F:trans-2-enoyl-CoA reductase (NADPH) activity"/>
    <property type="evidence" value="ECO:0007669"/>
    <property type="project" value="UniProtKB-EC"/>
</dbReference>
<evidence type="ECO:0000256" key="3">
    <source>
        <dbReference type="ARBA" id="ARBA00022516"/>
    </source>
</evidence>
<keyword evidence="6" id="KW-0521">NADP</keyword>
<comment type="catalytic activity">
    <reaction evidence="20">
        <text>(2E)-octenoyl-CoA + NADPH + H(+) = octanoyl-CoA + NADP(+)</text>
        <dbReference type="Rhea" id="RHEA:44952"/>
        <dbReference type="ChEBI" id="CHEBI:15378"/>
        <dbReference type="ChEBI" id="CHEBI:57386"/>
        <dbReference type="ChEBI" id="CHEBI:57783"/>
        <dbReference type="ChEBI" id="CHEBI:58349"/>
        <dbReference type="ChEBI" id="CHEBI:62242"/>
    </reaction>
    <physiologicalReaction direction="left-to-right" evidence="20">
        <dbReference type="Rhea" id="RHEA:44953"/>
    </physiologicalReaction>
</comment>
<dbReference type="InterPro" id="IPR036291">
    <property type="entry name" value="NAD(P)-bd_dom_sf"/>
</dbReference>
<sequence length="373" mass="40268">MIISEKQKLYETSETGSNTTLNFDIQRRMAAHVRSKLCSSVFRCGLFKNKVAIVSGGGTGIGKAIATELLYLGCKVVIASRNAKKLEAGAEEIRTWLRANNHDSELHIIPCNIRKEEEVQNLISTTVKNHGQLDFLVNNGGGQFLSPAKDIQLKGWNAVIETNLTGTFLMCREAYNQWMKDHGGAIVNIIADMWKGFPMLSHTGAARAGVDNLTKSLSLEWVHSGVRVNSVAPGVVYSETAAANYKDKNVFELAKPLLPYHRLGTVEEISSAVCFLLSPGARFITGETVRIDGGASNYSCHTLQIPGGGTATGEAVTAVPRVFAWARGVIPGGGSFCGGGPSLNDRGAWLRLECPGRPPADPPPAPVWCRYRS</sequence>
<evidence type="ECO:0000256" key="5">
    <source>
        <dbReference type="ARBA" id="ARBA00022832"/>
    </source>
</evidence>
<dbReference type="AlphaFoldDB" id="A0AAV4A0K2"/>
<dbReference type="Proteomes" id="UP000735302">
    <property type="component" value="Unassembled WGS sequence"/>
</dbReference>
<keyword evidence="22" id="KW-1185">Reference proteome</keyword>
<dbReference type="PANTHER" id="PTHR24317">
    <property type="entry name" value="PEROXISOMAL TRANS-2-ENOYL-COA REDUCTASE"/>
    <property type="match status" value="1"/>
</dbReference>
<dbReference type="Gene3D" id="3.40.50.720">
    <property type="entry name" value="NAD(P)-binding Rossmann-like Domain"/>
    <property type="match status" value="1"/>
</dbReference>
<dbReference type="GO" id="GO:0033306">
    <property type="term" value="P:phytol metabolic process"/>
    <property type="evidence" value="ECO:0007669"/>
    <property type="project" value="TreeGrafter"/>
</dbReference>
<evidence type="ECO:0000256" key="19">
    <source>
        <dbReference type="ARBA" id="ARBA00049386"/>
    </source>
</evidence>
<keyword evidence="4" id="KW-0597">Phosphoprotein</keyword>
<evidence type="ECO:0000256" key="18">
    <source>
        <dbReference type="ARBA" id="ARBA00049251"/>
    </source>
</evidence>
<comment type="function">
    <text evidence="11">Participates in chain elongation of fatty acids. Catalyzes the reduction of trans-2-enoyl-CoAs of varying chain lengths from 6:1 to 16:1, having maximum activity with 10:1 CoA. Has no 2,4-dienoyl-CoA reductase activity.</text>
</comment>
<comment type="subcellular location">
    <subcellularLocation>
        <location evidence="1">Peroxisome</location>
    </subcellularLocation>
</comment>
<reference evidence="21 22" key="1">
    <citation type="journal article" date="2021" name="Elife">
        <title>Chloroplast acquisition without the gene transfer in kleptoplastic sea slugs, Plakobranchus ocellatus.</title>
        <authorList>
            <person name="Maeda T."/>
            <person name="Takahashi S."/>
            <person name="Yoshida T."/>
            <person name="Shimamura S."/>
            <person name="Takaki Y."/>
            <person name="Nagai Y."/>
            <person name="Toyoda A."/>
            <person name="Suzuki Y."/>
            <person name="Arimoto A."/>
            <person name="Ishii H."/>
            <person name="Satoh N."/>
            <person name="Nishiyama T."/>
            <person name="Hasebe M."/>
            <person name="Maruyama T."/>
            <person name="Minagawa J."/>
            <person name="Obokata J."/>
            <person name="Shigenobu S."/>
        </authorList>
    </citation>
    <scope>NUCLEOTIDE SEQUENCE [LARGE SCALE GENOMIC DNA]</scope>
</reference>
<comment type="catalytic activity">
    <reaction evidence="16">
        <text>(2E)-tetradecenoyl-CoA + NADPH + H(+) = tetradecanoyl-CoA + NADP(+)</text>
        <dbReference type="Rhea" id="RHEA:44968"/>
        <dbReference type="ChEBI" id="CHEBI:15378"/>
        <dbReference type="ChEBI" id="CHEBI:57385"/>
        <dbReference type="ChEBI" id="CHEBI:57783"/>
        <dbReference type="ChEBI" id="CHEBI:58349"/>
        <dbReference type="ChEBI" id="CHEBI:61405"/>
    </reaction>
    <physiologicalReaction direction="left-to-right" evidence="16">
        <dbReference type="Rhea" id="RHEA:44969"/>
    </physiologicalReaction>
</comment>
<comment type="pathway">
    <text evidence="2">Lipid metabolism.</text>
</comment>
<evidence type="ECO:0000256" key="11">
    <source>
        <dbReference type="ARBA" id="ARBA00037124"/>
    </source>
</evidence>
<evidence type="ECO:0000256" key="20">
    <source>
        <dbReference type="ARBA" id="ARBA00049559"/>
    </source>
</evidence>
<keyword evidence="5" id="KW-0276">Fatty acid metabolism</keyword>
<evidence type="ECO:0000256" key="1">
    <source>
        <dbReference type="ARBA" id="ARBA00004275"/>
    </source>
</evidence>
<accession>A0AAV4A0K2</accession>
<evidence type="ECO:0000256" key="6">
    <source>
        <dbReference type="ARBA" id="ARBA00022857"/>
    </source>
</evidence>
<dbReference type="InterPro" id="IPR002347">
    <property type="entry name" value="SDR_fam"/>
</dbReference>
<comment type="catalytic activity">
    <reaction evidence="17">
        <text>(2E)-hexenoyl-CoA + NADPH + H(+) = hexanoyl-CoA + NADP(+)</text>
        <dbReference type="Rhea" id="RHEA:44956"/>
        <dbReference type="ChEBI" id="CHEBI:15378"/>
        <dbReference type="ChEBI" id="CHEBI:57783"/>
        <dbReference type="ChEBI" id="CHEBI:58349"/>
        <dbReference type="ChEBI" id="CHEBI:62077"/>
        <dbReference type="ChEBI" id="CHEBI:62620"/>
    </reaction>
    <physiologicalReaction direction="left-to-right" evidence="17">
        <dbReference type="Rhea" id="RHEA:44957"/>
    </physiologicalReaction>
</comment>
<keyword evidence="10" id="KW-0275">Fatty acid biosynthesis</keyword>
<evidence type="ECO:0000313" key="21">
    <source>
        <dbReference type="EMBL" id="GFO00258.1"/>
    </source>
</evidence>
<name>A0AAV4A0K2_9GAST</name>
<comment type="subunit">
    <text evidence="12">Interacts with PEX5, probably required to target it into peroxisomes.</text>
</comment>
<protein>
    <recommendedName>
        <fullName evidence="14">Peroxisomal trans-2-enoyl-CoA reductase</fullName>
        <ecNumber evidence="13">1.3.1.38</ecNumber>
    </recommendedName>
</protein>
<dbReference type="PRINTS" id="PR00081">
    <property type="entry name" value="GDHRDH"/>
</dbReference>
<dbReference type="Pfam" id="PF13561">
    <property type="entry name" value="adh_short_C2"/>
    <property type="match status" value="1"/>
</dbReference>
<dbReference type="EMBL" id="BLXT01003068">
    <property type="protein sequence ID" value="GFO00258.1"/>
    <property type="molecule type" value="Genomic_DNA"/>
</dbReference>
<organism evidence="21 22">
    <name type="scientific">Plakobranchus ocellatus</name>
    <dbReference type="NCBI Taxonomy" id="259542"/>
    <lineage>
        <taxon>Eukaryota</taxon>
        <taxon>Metazoa</taxon>
        <taxon>Spiralia</taxon>
        <taxon>Lophotrochozoa</taxon>
        <taxon>Mollusca</taxon>
        <taxon>Gastropoda</taxon>
        <taxon>Heterobranchia</taxon>
        <taxon>Euthyneura</taxon>
        <taxon>Panpulmonata</taxon>
        <taxon>Sacoglossa</taxon>
        <taxon>Placobranchoidea</taxon>
        <taxon>Plakobranchidae</taxon>
        <taxon>Plakobranchus</taxon>
    </lineage>
</organism>
<keyword evidence="7" id="KW-0560">Oxidoreductase</keyword>
<evidence type="ECO:0000256" key="8">
    <source>
        <dbReference type="ARBA" id="ARBA00023098"/>
    </source>
</evidence>
<dbReference type="GO" id="GO:0006633">
    <property type="term" value="P:fatty acid biosynthetic process"/>
    <property type="evidence" value="ECO:0007669"/>
    <property type="project" value="UniProtKB-KW"/>
</dbReference>
<dbReference type="EC" id="1.3.1.38" evidence="13"/>
<keyword evidence="9" id="KW-0576">Peroxisome</keyword>
<dbReference type="GO" id="GO:0005777">
    <property type="term" value="C:peroxisome"/>
    <property type="evidence" value="ECO:0007669"/>
    <property type="project" value="UniProtKB-SubCell"/>
</dbReference>
<evidence type="ECO:0000256" key="14">
    <source>
        <dbReference type="ARBA" id="ARBA00041063"/>
    </source>
</evidence>